<proteinExistence type="predicted"/>
<organism evidence="1 2">
    <name type="scientific">Xylanibacter ruminicola</name>
    <name type="common">Prevotella ruminicola</name>
    <dbReference type="NCBI Taxonomy" id="839"/>
    <lineage>
        <taxon>Bacteria</taxon>
        <taxon>Pseudomonadati</taxon>
        <taxon>Bacteroidota</taxon>
        <taxon>Bacteroidia</taxon>
        <taxon>Bacteroidales</taxon>
        <taxon>Prevotellaceae</taxon>
        <taxon>Xylanibacter</taxon>
    </lineage>
</organism>
<gene>
    <name evidence="1" type="ORF">SAMN05216463_10397</name>
</gene>
<protein>
    <submittedName>
        <fullName evidence="1">Uncharacterized protein</fullName>
    </submittedName>
</protein>
<dbReference type="AlphaFoldDB" id="A0A1M6SBR8"/>
<sequence>MNNKKQDPYEVQLADLANEIGGNMAVEYYNVSFTISKEQLQDMKEKGLRTDVMSCIMAALIMNGKNETEIKDFLEEANNAGAAPSVSFEAPDDGALNITSPEENPELDRLVKAMGI</sequence>
<dbReference type="EMBL" id="FRBD01000003">
    <property type="protein sequence ID" value="SHK42181.1"/>
    <property type="molecule type" value="Genomic_DNA"/>
</dbReference>
<evidence type="ECO:0000313" key="1">
    <source>
        <dbReference type="EMBL" id="SHK42181.1"/>
    </source>
</evidence>
<reference evidence="1 2" key="1">
    <citation type="submission" date="2016-11" db="EMBL/GenBank/DDBJ databases">
        <authorList>
            <person name="Jaros S."/>
            <person name="Januszkiewicz K."/>
            <person name="Wedrychowicz H."/>
        </authorList>
    </citation>
    <scope>NUCLEOTIDE SEQUENCE [LARGE SCALE GENOMIC DNA]</scope>
    <source>
        <strain evidence="1 2">KHT3</strain>
    </source>
</reference>
<evidence type="ECO:0000313" key="2">
    <source>
        <dbReference type="Proteomes" id="UP000184130"/>
    </source>
</evidence>
<name>A0A1M6SBR8_XYLRU</name>
<dbReference type="Proteomes" id="UP000184130">
    <property type="component" value="Unassembled WGS sequence"/>
</dbReference>
<dbReference type="RefSeq" id="WP_073204916.1">
    <property type="nucleotide sequence ID" value="NZ_FRBD01000003.1"/>
</dbReference>
<accession>A0A1M6SBR8</accession>